<evidence type="ECO:0000256" key="1">
    <source>
        <dbReference type="ARBA" id="ARBA00006066"/>
    </source>
</evidence>
<dbReference type="PANTHER" id="PTHR12993">
    <property type="entry name" value="N-ACETYLGLUCOSAMINYL-PHOSPHATIDYLINOSITOL DE-N-ACETYLASE-RELATED"/>
    <property type="match status" value="1"/>
</dbReference>
<accession>A0A0V0HUW0</accession>
<comment type="similarity">
    <text evidence="1">Belongs to the PIGL family.</text>
</comment>
<dbReference type="InterPro" id="IPR024078">
    <property type="entry name" value="LmbE-like_dom_sf"/>
</dbReference>
<proteinExistence type="inferred from homology"/>
<dbReference type="GO" id="GO:0005783">
    <property type="term" value="C:endoplasmic reticulum"/>
    <property type="evidence" value="ECO:0007669"/>
    <property type="project" value="TreeGrafter"/>
</dbReference>
<reference evidence="3" key="1">
    <citation type="submission" date="2015-12" db="EMBL/GenBank/DDBJ databases">
        <title>Gene expression during late stages of embryo sac development: a critical building block for successful pollen-pistil interactions.</title>
        <authorList>
            <person name="Liu Y."/>
            <person name="Joly V."/>
            <person name="Sabar M."/>
            <person name="Matton D.P."/>
        </authorList>
    </citation>
    <scope>NUCLEOTIDE SEQUENCE</scope>
</reference>
<sequence>MEWLVIIITLVVLWVASLFKILHESLSASQAAVLNDGGVFRKRNVLLVIAHPDDESMFFTPALNYLSSRGCNLHILCMSTGNADGMGSVRKEELYLASIVLKVPQKQVKVLDHPDLQDGFGKSWNSKLLSKIIKEEIVNCAIDLVSDFSNYLVQLRCLFK</sequence>
<dbReference type="Pfam" id="PF02585">
    <property type="entry name" value="PIG-L"/>
    <property type="match status" value="1"/>
</dbReference>
<dbReference type="UniPathway" id="UPA00196"/>
<dbReference type="EMBL" id="GEDG01014683">
    <property type="protein sequence ID" value="JAP24165.1"/>
    <property type="molecule type" value="Transcribed_RNA"/>
</dbReference>
<protein>
    <recommendedName>
        <fullName evidence="2">N-acetylglucosaminylphosphatidylinositol deacetylase</fullName>
        <ecNumber evidence="2">3.5.1.89</ecNumber>
    </recommendedName>
</protein>
<dbReference type="GO" id="GO:0006506">
    <property type="term" value="P:GPI anchor biosynthetic process"/>
    <property type="evidence" value="ECO:0007669"/>
    <property type="project" value="UniProtKB-UniPathway"/>
</dbReference>
<dbReference type="EC" id="3.5.1.89" evidence="2"/>
<dbReference type="GO" id="GO:0000225">
    <property type="term" value="F:N-acetylglucosaminylphosphatidylinositol deacetylase activity"/>
    <property type="evidence" value="ECO:0007669"/>
    <property type="project" value="UniProtKB-EC"/>
</dbReference>
<name>A0A0V0HUW0_SOLCH</name>
<dbReference type="Gene3D" id="3.40.50.10320">
    <property type="entry name" value="LmbE-like"/>
    <property type="match status" value="1"/>
</dbReference>
<dbReference type="InterPro" id="IPR003737">
    <property type="entry name" value="GlcNAc_PI_deacetylase-related"/>
</dbReference>
<dbReference type="GO" id="GO:0016020">
    <property type="term" value="C:membrane"/>
    <property type="evidence" value="ECO:0007669"/>
    <property type="project" value="GOC"/>
</dbReference>
<evidence type="ECO:0000256" key="2">
    <source>
        <dbReference type="ARBA" id="ARBA00012176"/>
    </source>
</evidence>
<dbReference type="SUPFAM" id="SSF102588">
    <property type="entry name" value="LmbE-like"/>
    <property type="match status" value="1"/>
</dbReference>
<organism evidence="3">
    <name type="scientific">Solanum chacoense</name>
    <name type="common">Chaco potato</name>
    <dbReference type="NCBI Taxonomy" id="4108"/>
    <lineage>
        <taxon>Eukaryota</taxon>
        <taxon>Viridiplantae</taxon>
        <taxon>Streptophyta</taxon>
        <taxon>Embryophyta</taxon>
        <taxon>Tracheophyta</taxon>
        <taxon>Spermatophyta</taxon>
        <taxon>Magnoliopsida</taxon>
        <taxon>eudicotyledons</taxon>
        <taxon>Gunneridae</taxon>
        <taxon>Pentapetalae</taxon>
        <taxon>asterids</taxon>
        <taxon>lamiids</taxon>
        <taxon>Solanales</taxon>
        <taxon>Solanaceae</taxon>
        <taxon>Solanoideae</taxon>
        <taxon>Solaneae</taxon>
        <taxon>Solanum</taxon>
    </lineage>
</organism>
<dbReference type="AlphaFoldDB" id="A0A0V0HUW0"/>
<dbReference type="PANTHER" id="PTHR12993:SF11">
    <property type="entry name" value="N-ACETYLGLUCOSAMINYL-PHOSPHATIDYLINOSITOL DE-N-ACETYLASE"/>
    <property type="match status" value="1"/>
</dbReference>
<evidence type="ECO:0000313" key="3">
    <source>
        <dbReference type="EMBL" id="JAP24165.1"/>
    </source>
</evidence>